<proteinExistence type="predicted"/>
<dbReference type="InterPro" id="IPR009836">
    <property type="entry name" value="GRDP-like"/>
</dbReference>
<dbReference type="Proteomes" id="UP000757435">
    <property type="component" value="Unassembled WGS sequence"/>
</dbReference>
<gene>
    <name evidence="1" type="ORF">KME15_10300</name>
</gene>
<reference evidence="1" key="2">
    <citation type="journal article" date="2022" name="Microbiol. Resour. Announc.">
        <title>Metagenome Sequencing to Explore Phylogenomics of Terrestrial Cyanobacteria.</title>
        <authorList>
            <person name="Ward R.D."/>
            <person name="Stajich J.E."/>
            <person name="Johansen J.R."/>
            <person name="Huntemann M."/>
            <person name="Clum A."/>
            <person name="Foster B."/>
            <person name="Foster B."/>
            <person name="Roux S."/>
            <person name="Palaniappan K."/>
            <person name="Varghese N."/>
            <person name="Mukherjee S."/>
            <person name="Reddy T.B.K."/>
            <person name="Daum C."/>
            <person name="Copeland A."/>
            <person name="Chen I.A."/>
            <person name="Ivanova N.N."/>
            <person name="Kyrpides N.C."/>
            <person name="Shapiro N."/>
            <person name="Eloe-Fadrosh E.A."/>
            <person name="Pietrasiak N."/>
        </authorList>
    </citation>
    <scope>NUCLEOTIDE SEQUENCE</scope>
    <source>
        <strain evidence="1">UHER 2000/2452</strain>
    </source>
</reference>
<name>A0A951QBZ6_9CYAN</name>
<accession>A0A951QBZ6</accession>
<protein>
    <submittedName>
        <fullName evidence="1">Glycine-rich domain-containing protein-like</fullName>
    </submittedName>
</protein>
<dbReference type="EMBL" id="JAHHHD010000009">
    <property type="protein sequence ID" value="MBW4659056.1"/>
    <property type="molecule type" value="Genomic_DNA"/>
</dbReference>
<comment type="caution">
    <text evidence="1">The sequence shown here is derived from an EMBL/GenBank/DDBJ whole genome shotgun (WGS) entry which is preliminary data.</text>
</comment>
<reference evidence="1" key="1">
    <citation type="submission" date="2021-05" db="EMBL/GenBank/DDBJ databases">
        <authorList>
            <person name="Pietrasiak N."/>
            <person name="Ward R."/>
            <person name="Stajich J.E."/>
            <person name="Kurbessoian T."/>
        </authorList>
    </citation>
    <scope>NUCLEOTIDE SEQUENCE</scope>
    <source>
        <strain evidence="1">UHER 2000/2452</strain>
    </source>
</reference>
<evidence type="ECO:0000313" key="2">
    <source>
        <dbReference type="Proteomes" id="UP000757435"/>
    </source>
</evidence>
<evidence type="ECO:0000313" key="1">
    <source>
        <dbReference type="EMBL" id="MBW4659056.1"/>
    </source>
</evidence>
<sequence length="173" mass="20243">MVALNQVPSQSFEIFLQKARQLDLDPIAYQLMQSPTDLYWTKPQVVKAIAQYLAFLYLYDRYPHLQLAPSLEIDQIWHCHILDTQKYAEDCQLLFGYMIHHFPYLGLRGVQDRRNQREAYLLTKRLFAKHFKTDSMAQNSLPGDCEPIRLAQLRSRPRSTVNTEEVLANLPCS</sequence>
<organism evidence="1 2">
    <name type="scientific">Drouetiella hepatica Uher 2000/2452</name>
    <dbReference type="NCBI Taxonomy" id="904376"/>
    <lineage>
        <taxon>Bacteria</taxon>
        <taxon>Bacillati</taxon>
        <taxon>Cyanobacteriota</taxon>
        <taxon>Cyanophyceae</taxon>
        <taxon>Oculatellales</taxon>
        <taxon>Oculatellaceae</taxon>
        <taxon>Drouetiella</taxon>
    </lineage>
</organism>
<dbReference type="AlphaFoldDB" id="A0A951QBZ6"/>
<dbReference type="Pfam" id="PF07173">
    <property type="entry name" value="GRDP-like"/>
    <property type="match status" value="1"/>
</dbReference>